<dbReference type="AlphaFoldDB" id="A8LMS1"/>
<keyword evidence="9 10" id="KW-0472">Membrane</keyword>
<accession>A8LMS1</accession>
<dbReference type="STRING" id="398580.Dshi_3263"/>
<dbReference type="InterPro" id="IPR005503">
    <property type="entry name" value="FliL"/>
</dbReference>
<keyword evidence="11" id="KW-0282">Flagellum</keyword>
<comment type="function">
    <text evidence="1 10">Controls the rotational direction of flagella during chemotaxis.</text>
</comment>
<evidence type="ECO:0000256" key="4">
    <source>
        <dbReference type="ARBA" id="ARBA00022475"/>
    </source>
</evidence>
<dbReference type="GO" id="GO:0071978">
    <property type="term" value="P:bacterial-type flagellum-dependent swarming motility"/>
    <property type="evidence" value="ECO:0007669"/>
    <property type="project" value="TreeGrafter"/>
</dbReference>
<comment type="similarity">
    <text evidence="3 10">Belongs to the FliL family.</text>
</comment>
<dbReference type="OrthoDB" id="7619358at2"/>
<dbReference type="GO" id="GO:0009425">
    <property type="term" value="C:bacterial-type flagellum basal body"/>
    <property type="evidence" value="ECO:0007669"/>
    <property type="project" value="InterPro"/>
</dbReference>
<keyword evidence="11" id="KW-0969">Cilium</keyword>
<dbReference type="GO" id="GO:0005886">
    <property type="term" value="C:plasma membrane"/>
    <property type="evidence" value="ECO:0007669"/>
    <property type="project" value="UniProtKB-SubCell"/>
</dbReference>
<dbReference type="GO" id="GO:0006935">
    <property type="term" value="P:chemotaxis"/>
    <property type="evidence" value="ECO:0007669"/>
    <property type="project" value="UniProtKB-KW"/>
</dbReference>
<protein>
    <recommendedName>
        <fullName evidence="10">Flagellar protein FliL</fullName>
    </recommendedName>
</protein>
<evidence type="ECO:0000256" key="9">
    <source>
        <dbReference type="ARBA" id="ARBA00023136"/>
    </source>
</evidence>
<keyword evidence="7 10" id="KW-0283">Flagellar rotation</keyword>
<dbReference type="Pfam" id="PF03748">
    <property type="entry name" value="FliL"/>
    <property type="match status" value="1"/>
</dbReference>
<dbReference type="RefSeq" id="WP_012179923.1">
    <property type="nucleotide sequence ID" value="NC_009952.1"/>
</dbReference>
<gene>
    <name evidence="11" type="primary">fliL2</name>
    <name evidence="11" type="ordered locus">Dshi_3263</name>
</gene>
<comment type="subcellular location">
    <subcellularLocation>
        <location evidence="10">Cell inner membrane</location>
    </subcellularLocation>
    <subcellularLocation>
        <location evidence="2">Cell membrane</location>
        <topology evidence="2">Single-pass membrane protein</topology>
    </subcellularLocation>
</comment>
<keyword evidence="11" id="KW-0966">Cell projection</keyword>
<evidence type="ECO:0000256" key="5">
    <source>
        <dbReference type="ARBA" id="ARBA00022500"/>
    </source>
</evidence>
<evidence type="ECO:0000256" key="10">
    <source>
        <dbReference type="RuleBase" id="RU364125"/>
    </source>
</evidence>
<reference evidence="12" key="1">
    <citation type="journal article" date="2010" name="ISME J.">
        <title>The complete genome sequence of the algal symbiont Dinoroseobacter shibae: a hitchhiker's guide to life in the sea.</title>
        <authorList>
            <person name="Wagner-Dobler I."/>
            <person name="Ballhausen B."/>
            <person name="Berger M."/>
            <person name="Brinkhoff T."/>
            <person name="Buchholz I."/>
            <person name="Bunk B."/>
            <person name="Cypionka H."/>
            <person name="Daniel R."/>
            <person name="Drepper T."/>
            <person name="Gerdts G."/>
            <person name="Hahnke S."/>
            <person name="Han C."/>
            <person name="Jahn D."/>
            <person name="Kalhoefer D."/>
            <person name="Kiss H."/>
            <person name="Klenk H.P."/>
            <person name="Kyrpides N."/>
            <person name="Liebl W."/>
            <person name="Liesegang H."/>
            <person name="Meincke L."/>
            <person name="Pati A."/>
            <person name="Petersen J."/>
            <person name="Piekarski T."/>
            <person name="Pommerenke C."/>
            <person name="Pradella S."/>
            <person name="Pukall R."/>
            <person name="Rabus R."/>
            <person name="Stackebrandt E."/>
            <person name="Thole S."/>
            <person name="Thompson L."/>
            <person name="Tielen P."/>
            <person name="Tomasch J."/>
            <person name="von Jan M."/>
            <person name="Wanphrut N."/>
            <person name="Wichels A."/>
            <person name="Zech H."/>
            <person name="Simon M."/>
        </authorList>
    </citation>
    <scope>NUCLEOTIDE SEQUENCE [LARGE SCALE GENOMIC DNA]</scope>
    <source>
        <strain evidence="12">DSM 16493 / NCIMB 14021 / DFL 12</strain>
    </source>
</reference>
<keyword evidence="10" id="KW-0997">Cell inner membrane</keyword>
<dbReference type="HOGENOM" id="CLU_099018_2_1_5"/>
<proteinExistence type="inferred from homology"/>
<keyword evidence="5 10" id="KW-0145">Chemotaxis</keyword>
<evidence type="ECO:0000256" key="6">
    <source>
        <dbReference type="ARBA" id="ARBA00022692"/>
    </source>
</evidence>
<evidence type="ECO:0000256" key="8">
    <source>
        <dbReference type="ARBA" id="ARBA00022989"/>
    </source>
</evidence>
<evidence type="ECO:0000313" key="12">
    <source>
        <dbReference type="Proteomes" id="UP000006833"/>
    </source>
</evidence>
<sequence length="166" mass="18045">MADAAQTETEETEGTPKKKGGKLFLIIGLVLLLAGGGGGFYAVYSGLILAPATETAETEPEPRDQGPEVAFVPLDPLVVTLGENGRNSYLRFTAELEVESRYETEVAHLRPRVLDVLNGYLRAVQAQDLEAPAALARLRSQMLHRVQIVTGEGRVRDLLVTEFVLN</sequence>
<evidence type="ECO:0000256" key="3">
    <source>
        <dbReference type="ARBA" id="ARBA00008281"/>
    </source>
</evidence>
<dbReference type="KEGG" id="dsh:Dshi_3263"/>
<dbReference type="PANTHER" id="PTHR35091:SF2">
    <property type="entry name" value="FLAGELLAR PROTEIN FLIL"/>
    <property type="match status" value="1"/>
</dbReference>
<keyword evidence="4" id="KW-1003">Cell membrane</keyword>
<feature type="transmembrane region" description="Helical" evidence="10">
    <location>
        <begin position="23"/>
        <end position="44"/>
    </location>
</feature>
<keyword evidence="12" id="KW-1185">Reference proteome</keyword>
<keyword evidence="6 10" id="KW-0812">Transmembrane</keyword>
<evidence type="ECO:0000256" key="2">
    <source>
        <dbReference type="ARBA" id="ARBA00004162"/>
    </source>
</evidence>
<name>A8LMS1_DINSH</name>
<evidence type="ECO:0000256" key="7">
    <source>
        <dbReference type="ARBA" id="ARBA00022779"/>
    </source>
</evidence>
<keyword evidence="8 10" id="KW-1133">Transmembrane helix</keyword>
<evidence type="ECO:0000256" key="1">
    <source>
        <dbReference type="ARBA" id="ARBA00002254"/>
    </source>
</evidence>
<dbReference type="Proteomes" id="UP000006833">
    <property type="component" value="Chromosome"/>
</dbReference>
<dbReference type="eggNOG" id="COG1580">
    <property type="taxonomic scope" value="Bacteria"/>
</dbReference>
<dbReference type="PANTHER" id="PTHR35091">
    <property type="entry name" value="FLAGELLAR PROTEIN FLIL"/>
    <property type="match status" value="1"/>
</dbReference>
<dbReference type="EMBL" id="CP000830">
    <property type="protein sequence ID" value="ABV94996.1"/>
    <property type="molecule type" value="Genomic_DNA"/>
</dbReference>
<evidence type="ECO:0000313" key="11">
    <source>
        <dbReference type="EMBL" id="ABV94996.1"/>
    </source>
</evidence>
<organism evidence="11 12">
    <name type="scientific">Dinoroseobacter shibae (strain DSM 16493 / NCIMB 14021 / DFL 12)</name>
    <dbReference type="NCBI Taxonomy" id="398580"/>
    <lineage>
        <taxon>Bacteria</taxon>
        <taxon>Pseudomonadati</taxon>
        <taxon>Pseudomonadota</taxon>
        <taxon>Alphaproteobacteria</taxon>
        <taxon>Rhodobacterales</taxon>
        <taxon>Roseobacteraceae</taxon>
        <taxon>Dinoroseobacter</taxon>
    </lineage>
</organism>